<evidence type="ECO:0000256" key="8">
    <source>
        <dbReference type="PIRSR" id="PIRSR602401-1"/>
    </source>
</evidence>
<dbReference type="PRINTS" id="PR00463">
    <property type="entry name" value="EP450I"/>
</dbReference>
<comment type="similarity">
    <text evidence="2 9">Belongs to the cytochrome P450 family.</text>
</comment>
<dbReference type="GO" id="GO:0005506">
    <property type="term" value="F:iron ion binding"/>
    <property type="evidence" value="ECO:0007669"/>
    <property type="project" value="InterPro"/>
</dbReference>
<dbReference type="EMBL" id="OX459118">
    <property type="protein sequence ID" value="CAI9088252.1"/>
    <property type="molecule type" value="Genomic_DNA"/>
</dbReference>
<feature type="binding site" description="axial binding residue" evidence="8">
    <location>
        <position position="444"/>
    </location>
    <ligand>
        <name>heme</name>
        <dbReference type="ChEBI" id="CHEBI:30413"/>
    </ligand>
    <ligandPart>
        <name>Fe</name>
        <dbReference type="ChEBI" id="CHEBI:18248"/>
    </ligandPart>
</feature>
<evidence type="ECO:0000256" key="2">
    <source>
        <dbReference type="ARBA" id="ARBA00010617"/>
    </source>
</evidence>
<dbReference type="PRINTS" id="PR00385">
    <property type="entry name" value="P450"/>
</dbReference>
<dbReference type="PANTHER" id="PTHR47955:SF8">
    <property type="entry name" value="CYTOCHROME P450 71D11-LIKE"/>
    <property type="match status" value="1"/>
</dbReference>
<dbReference type="FunFam" id="1.10.630.10:FF:000008">
    <property type="entry name" value="Cytochrome P450 71D8"/>
    <property type="match status" value="1"/>
</dbReference>
<accession>A0AAV1BYQ0</accession>
<evidence type="ECO:0000256" key="6">
    <source>
        <dbReference type="ARBA" id="ARBA00023004"/>
    </source>
</evidence>
<evidence type="ECO:0000256" key="10">
    <source>
        <dbReference type="SAM" id="SignalP"/>
    </source>
</evidence>
<proteinExistence type="inferred from homology"/>
<dbReference type="PROSITE" id="PS00086">
    <property type="entry name" value="CYTOCHROME_P450"/>
    <property type="match status" value="1"/>
</dbReference>
<keyword evidence="7 9" id="KW-0503">Monooxygenase</keyword>
<evidence type="ECO:0000256" key="1">
    <source>
        <dbReference type="ARBA" id="ARBA00001971"/>
    </source>
</evidence>
<evidence type="ECO:0000256" key="7">
    <source>
        <dbReference type="ARBA" id="ARBA00023033"/>
    </source>
</evidence>
<feature type="chain" id="PRO_5043381910" evidence="10">
    <location>
        <begin position="23"/>
        <end position="508"/>
    </location>
</feature>
<dbReference type="InterPro" id="IPR017972">
    <property type="entry name" value="Cyt_P450_CS"/>
</dbReference>
<dbReference type="GO" id="GO:0020037">
    <property type="term" value="F:heme binding"/>
    <property type="evidence" value="ECO:0007669"/>
    <property type="project" value="InterPro"/>
</dbReference>
<organism evidence="11 12">
    <name type="scientific">Oldenlandia corymbosa var. corymbosa</name>
    <dbReference type="NCBI Taxonomy" id="529605"/>
    <lineage>
        <taxon>Eukaryota</taxon>
        <taxon>Viridiplantae</taxon>
        <taxon>Streptophyta</taxon>
        <taxon>Embryophyta</taxon>
        <taxon>Tracheophyta</taxon>
        <taxon>Spermatophyta</taxon>
        <taxon>Magnoliopsida</taxon>
        <taxon>eudicotyledons</taxon>
        <taxon>Gunneridae</taxon>
        <taxon>Pentapetalae</taxon>
        <taxon>asterids</taxon>
        <taxon>lamiids</taxon>
        <taxon>Gentianales</taxon>
        <taxon>Rubiaceae</taxon>
        <taxon>Rubioideae</taxon>
        <taxon>Spermacoceae</taxon>
        <taxon>Hedyotis-Oldenlandia complex</taxon>
        <taxon>Oldenlandia</taxon>
    </lineage>
</organism>
<protein>
    <submittedName>
        <fullName evidence="11">OLC1v1022532C1</fullName>
    </submittedName>
</protein>
<keyword evidence="6 8" id="KW-0408">Iron</keyword>
<name>A0AAV1BYQ0_OLDCO</name>
<feature type="signal peptide" evidence="10">
    <location>
        <begin position="1"/>
        <end position="22"/>
    </location>
</feature>
<evidence type="ECO:0000256" key="3">
    <source>
        <dbReference type="ARBA" id="ARBA00022617"/>
    </source>
</evidence>
<dbReference type="Pfam" id="PF00067">
    <property type="entry name" value="p450"/>
    <property type="match status" value="1"/>
</dbReference>
<keyword evidence="4 8" id="KW-0479">Metal-binding</keyword>
<keyword evidence="3 8" id="KW-0349">Heme</keyword>
<evidence type="ECO:0000256" key="4">
    <source>
        <dbReference type="ARBA" id="ARBA00022723"/>
    </source>
</evidence>
<dbReference type="Proteomes" id="UP001161247">
    <property type="component" value="Chromosome 1"/>
</dbReference>
<keyword evidence="12" id="KW-1185">Reference proteome</keyword>
<evidence type="ECO:0000256" key="5">
    <source>
        <dbReference type="ARBA" id="ARBA00023002"/>
    </source>
</evidence>
<reference evidence="11" key="1">
    <citation type="submission" date="2023-03" db="EMBL/GenBank/DDBJ databases">
        <authorList>
            <person name="Julca I."/>
        </authorList>
    </citation>
    <scope>NUCLEOTIDE SEQUENCE</scope>
</reference>
<evidence type="ECO:0000313" key="12">
    <source>
        <dbReference type="Proteomes" id="UP001161247"/>
    </source>
</evidence>
<evidence type="ECO:0000313" key="11">
    <source>
        <dbReference type="EMBL" id="CAI9088252.1"/>
    </source>
</evidence>
<keyword evidence="10" id="KW-0732">Signal</keyword>
<dbReference type="InterPro" id="IPR002401">
    <property type="entry name" value="Cyt_P450_E_grp-I"/>
</dbReference>
<dbReference type="SUPFAM" id="SSF48264">
    <property type="entry name" value="Cytochrome P450"/>
    <property type="match status" value="1"/>
</dbReference>
<gene>
    <name evidence="11" type="ORF">OLC1_LOCUS871</name>
</gene>
<dbReference type="AlphaFoldDB" id="A0AAV1BYQ0"/>
<evidence type="ECO:0000256" key="9">
    <source>
        <dbReference type="RuleBase" id="RU000461"/>
    </source>
</evidence>
<keyword evidence="5 9" id="KW-0560">Oxidoreductase</keyword>
<dbReference type="Gene3D" id="1.10.630.10">
    <property type="entry name" value="Cytochrome P450"/>
    <property type="match status" value="1"/>
</dbReference>
<sequence length="508" mass="57707">MDLHLLLHLLTISFILLLLKLGQKFRTKKCYKTSRLPPGPRKLPFIGNLHQVVGRLPHRILADLAKKYGPIMHLQLGEVPTLIVSSPEIAKEIMQTHDINFSTRPPIMVTEIMTYNSTSVSFSPYGDYWRQLRKICTSELLSLSRVQSFRPLREEDTSNLSLWIASNVGSPVNMTRMFHSSIYTTSSRATFGDKSPQLETFIYTINEFVKLASGFNIADAYPSIKLLHVISGMKTKLKHYHKITDGILDNIIKERRKSVAGKSSPDHQGHKDLVDVLLQFHQDQNPEFSLTDDNIKAVLLDVFVAGGGTAAKTLTWAMTELVRHPRVMEKTQQEVREVFSDKGYVDEECLDKLKYLKLVIKETLRLHPPGPLLLPRINKEKCVINGYEIPAKTKVVVNAFAINRHPSHWKDAEVFCPERFIDSSINYKGTNFEYIPFGAGRRMCPGVHFALANMDLTLAKILFHFDWKLPNGMKPEDVDMTENFGLALAKKHDLFLIPVVRNPLPTPA</sequence>
<dbReference type="InterPro" id="IPR001128">
    <property type="entry name" value="Cyt_P450"/>
</dbReference>
<dbReference type="GO" id="GO:0016705">
    <property type="term" value="F:oxidoreductase activity, acting on paired donors, with incorporation or reduction of molecular oxygen"/>
    <property type="evidence" value="ECO:0007669"/>
    <property type="project" value="InterPro"/>
</dbReference>
<dbReference type="GO" id="GO:0004497">
    <property type="term" value="F:monooxygenase activity"/>
    <property type="evidence" value="ECO:0007669"/>
    <property type="project" value="UniProtKB-KW"/>
</dbReference>
<comment type="cofactor">
    <cofactor evidence="1 8">
        <name>heme</name>
        <dbReference type="ChEBI" id="CHEBI:30413"/>
    </cofactor>
</comment>
<dbReference type="InterPro" id="IPR036396">
    <property type="entry name" value="Cyt_P450_sf"/>
</dbReference>
<dbReference type="PANTHER" id="PTHR47955">
    <property type="entry name" value="CYTOCHROME P450 FAMILY 71 PROTEIN"/>
    <property type="match status" value="1"/>
</dbReference>
<dbReference type="CDD" id="cd11072">
    <property type="entry name" value="CYP71-like"/>
    <property type="match status" value="1"/>
</dbReference>